<organism evidence="3 4">
    <name type="scientific">Acinetobacter colistiniresistens</name>
    <dbReference type="NCBI Taxonomy" id="280145"/>
    <lineage>
        <taxon>Bacteria</taxon>
        <taxon>Pseudomonadati</taxon>
        <taxon>Pseudomonadota</taxon>
        <taxon>Gammaproteobacteria</taxon>
        <taxon>Moraxellales</taxon>
        <taxon>Moraxellaceae</taxon>
        <taxon>Acinetobacter</taxon>
    </lineage>
</organism>
<proteinExistence type="predicted"/>
<dbReference type="OrthoDB" id="6693832at2"/>
<accession>N9RC66</accession>
<gene>
    <name evidence="3" type="ORF">F889_00379</name>
</gene>
<dbReference type="InterPro" id="IPR053167">
    <property type="entry name" value="Spore_coat_component"/>
</dbReference>
<dbReference type="AlphaFoldDB" id="N9RC66"/>
<dbReference type="PANTHER" id="PTHR37089:SF3">
    <property type="entry name" value="EXPORTED PROTEIN"/>
    <property type="match status" value="1"/>
</dbReference>
<evidence type="ECO:0000259" key="2">
    <source>
        <dbReference type="Pfam" id="PF05229"/>
    </source>
</evidence>
<dbReference type="Pfam" id="PF05229">
    <property type="entry name" value="SCPU"/>
    <property type="match status" value="1"/>
</dbReference>
<protein>
    <recommendedName>
        <fullName evidence="2">Spore coat protein U/FanG domain-containing protein</fullName>
    </recommendedName>
</protein>
<keyword evidence="4" id="KW-1185">Reference proteome</keyword>
<dbReference type="HOGENOM" id="CLU_1465257_0_0_6"/>
<evidence type="ECO:0000313" key="3">
    <source>
        <dbReference type="EMBL" id="ENX36220.1"/>
    </source>
</evidence>
<sequence length="182" mass="19600">MQFNRALIVAILSVWMSQVDAGELGAKLNTQIELLPSCSINNKSIFDGENSLKLGEINFGETTASFNGVIESSLVSDAGAGIQIRCVGIAAVKLTFGSGQNDGHIPKAFYGNYHHALSNGKDFLAYNLLYGTDKSIIKVNDSFILNNIAQTQTVRVFGRAINDGSPVSMGNYHDLVPVIIEF</sequence>
<dbReference type="EMBL" id="APRZ01000006">
    <property type="protein sequence ID" value="ENX36220.1"/>
    <property type="molecule type" value="Genomic_DNA"/>
</dbReference>
<reference evidence="3 4" key="1">
    <citation type="submission" date="2013-02" db="EMBL/GenBank/DDBJ databases">
        <title>The Genome Sequence of Acinetobacter sp. NIPH 1859.</title>
        <authorList>
            <consortium name="The Broad Institute Genome Sequencing Platform"/>
            <consortium name="The Broad Institute Genome Sequencing Center for Infectious Disease"/>
            <person name="Cerqueira G."/>
            <person name="Feldgarden M."/>
            <person name="Courvalin P."/>
            <person name="Perichon B."/>
            <person name="Grillot-Courvalin C."/>
            <person name="Clermont D."/>
            <person name="Rocha E."/>
            <person name="Yoon E.-J."/>
            <person name="Nemec A."/>
            <person name="Walker B."/>
            <person name="Young S.K."/>
            <person name="Zeng Q."/>
            <person name="Gargeya S."/>
            <person name="Fitzgerald M."/>
            <person name="Haas B."/>
            <person name="Abouelleil A."/>
            <person name="Alvarado L."/>
            <person name="Arachchi H.M."/>
            <person name="Berlin A.M."/>
            <person name="Chapman S.B."/>
            <person name="Dewar J."/>
            <person name="Goldberg J."/>
            <person name="Griggs A."/>
            <person name="Gujja S."/>
            <person name="Hansen M."/>
            <person name="Howarth C."/>
            <person name="Imamovic A."/>
            <person name="Larimer J."/>
            <person name="McCowan C."/>
            <person name="Murphy C."/>
            <person name="Neiman D."/>
            <person name="Pearson M."/>
            <person name="Priest M."/>
            <person name="Roberts A."/>
            <person name="Saif S."/>
            <person name="Shea T."/>
            <person name="Sisk P."/>
            <person name="Sykes S."/>
            <person name="Wortman J."/>
            <person name="Nusbaum C."/>
            <person name="Birren B."/>
        </authorList>
    </citation>
    <scope>NUCLEOTIDE SEQUENCE [LARGE SCALE GENOMIC DNA]</scope>
    <source>
        <strain evidence="3 4">NIPH 1859</strain>
    </source>
</reference>
<evidence type="ECO:0000313" key="4">
    <source>
        <dbReference type="Proteomes" id="UP000013009"/>
    </source>
</evidence>
<dbReference type="PATRIC" id="fig|1217695.3.peg.369"/>
<dbReference type="Proteomes" id="UP000013009">
    <property type="component" value="Unassembled WGS sequence"/>
</dbReference>
<dbReference type="PANTHER" id="PTHR37089">
    <property type="entry name" value="PROTEIN U-RELATED"/>
    <property type="match status" value="1"/>
</dbReference>
<keyword evidence="1" id="KW-0732">Signal</keyword>
<evidence type="ECO:0000256" key="1">
    <source>
        <dbReference type="SAM" id="SignalP"/>
    </source>
</evidence>
<feature type="domain" description="Spore coat protein U/FanG" evidence="2">
    <location>
        <begin position="28"/>
        <end position="178"/>
    </location>
</feature>
<name>N9RC66_9GAMM</name>
<feature type="signal peptide" evidence="1">
    <location>
        <begin position="1"/>
        <end position="21"/>
    </location>
</feature>
<dbReference type="RefSeq" id="WP_005269705.1">
    <property type="nucleotide sequence ID" value="NZ_KB850193.1"/>
</dbReference>
<dbReference type="InterPro" id="IPR007893">
    <property type="entry name" value="Spore_coat_U/FanG"/>
</dbReference>
<feature type="chain" id="PRO_5004152162" description="Spore coat protein U/FanG domain-containing protein" evidence="1">
    <location>
        <begin position="22"/>
        <end position="182"/>
    </location>
</feature>
<comment type="caution">
    <text evidence="3">The sequence shown here is derived from an EMBL/GenBank/DDBJ whole genome shotgun (WGS) entry which is preliminary data.</text>
</comment>